<accession>A0ABU1Y6P2</accession>
<organism evidence="1 2">
    <name type="scientific">Flavobacterium piscis</name>
    <dbReference type="NCBI Taxonomy" id="1114874"/>
    <lineage>
        <taxon>Bacteria</taxon>
        <taxon>Pseudomonadati</taxon>
        <taxon>Bacteroidota</taxon>
        <taxon>Flavobacteriia</taxon>
        <taxon>Flavobacteriales</taxon>
        <taxon>Flavobacteriaceae</taxon>
        <taxon>Flavobacterium</taxon>
    </lineage>
</organism>
<gene>
    <name evidence="1" type="ORF">J2W48_001839</name>
</gene>
<dbReference type="Pfam" id="PF20289">
    <property type="entry name" value="MComp1"/>
    <property type="match status" value="1"/>
</dbReference>
<keyword evidence="2" id="KW-1185">Reference proteome</keyword>
<reference evidence="1 2" key="1">
    <citation type="submission" date="2023-07" db="EMBL/GenBank/DDBJ databases">
        <title>Sorghum-associated microbial communities from plants grown in Nebraska, USA.</title>
        <authorList>
            <person name="Schachtman D."/>
        </authorList>
    </citation>
    <scope>NUCLEOTIDE SEQUENCE [LARGE SCALE GENOMIC DNA]</scope>
    <source>
        <strain evidence="1 2">4129</strain>
    </source>
</reference>
<evidence type="ECO:0000313" key="2">
    <source>
        <dbReference type="Proteomes" id="UP001269081"/>
    </source>
</evidence>
<sequence>MKELIEIVFAESGFIESGHKDSAIFYKKQDEQKKEYYLVDFINPQDLTDFMSKEKANNIFELFEEQKKQGVDIEKNTSLLLCVRLNNIKSDINVIKNDILLIEEDDFWFKKYVITYSDTSVPDAPVSGTYLEYFNQLLLDNDTFREYKNDVYLNEKYFLVIQLFLKLPFLNVPINTQNNFNTIGDILSQQLSTIEMQFALNLNSIEGLEDAEYWERLKNNCVASTDSDDLIKEFFDKFEHNA</sequence>
<protein>
    <submittedName>
        <fullName evidence="1">Uncharacterized protein</fullName>
    </submittedName>
</protein>
<proteinExistence type="predicted"/>
<dbReference type="Proteomes" id="UP001269081">
    <property type="component" value="Unassembled WGS sequence"/>
</dbReference>
<name>A0ABU1Y6P2_9FLAO</name>
<dbReference type="EMBL" id="JAVDWQ010000005">
    <property type="protein sequence ID" value="MDR7209900.1"/>
    <property type="molecule type" value="Genomic_DNA"/>
</dbReference>
<dbReference type="RefSeq" id="WP_310280476.1">
    <property type="nucleotide sequence ID" value="NZ_JAVDWQ010000005.1"/>
</dbReference>
<dbReference type="InterPro" id="IPR046905">
    <property type="entry name" value="ABC-3C_MC1"/>
</dbReference>
<evidence type="ECO:0000313" key="1">
    <source>
        <dbReference type="EMBL" id="MDR7209900.1"/>
    </source>
</evidence>
<comment type="caution">
    <text evidence="1">The sequence shown here is derived from an EMBL/GenBank/DDBJ whole genome shotgun (WGS) entry which is preliminary data.</text>
</comment>